<evidence type="ECO:0000256" key="5">
    <source>
        <dbReference type="ARBA" id="ARBA00022801"/>
    </source>
</evidence>
<name>A0A8H6FFH0_9LECA</name>
<dbReference type="GO" id="GO:0006508">
    <property type="term" value="P:proteolysis"/>
    <property type="evidence" value="ECO:0007669"/>
    <property type="project" value="UniProtKB-KW"/>
</dbReference>
<dbReference type="InterPro" id="IPR046541">
    <property type="entry name" value="DUF6606"/>
</dbReference>
<dbReference type="EC" id="3.4.19.12" evidence="2"/>
<keyword evidence="3" id="KW-0645">Protease</keyword>
<dbReference type="GeneID" id="59337828"/>
<dbReference type="Pfam" id="PF12359">
    <property type="entry name" value="DUF3645"/>
    <property type="match status" value="1"/>
</dbReference>
<feature type="domain" description="DUF6606" evidence="10">
    <location>
        <begin position="12"/>
        <end position="289"/>
    </location>
</feature>
<dbReference type="InterPro" id="IPR022099">
    <property type="entry name" value="DUF3638"/>
</dbReference>
<reference evidence="11 12" key="1">
    <citation type="journal article" date="2020" name="Genomics">
        <title>Complete, high-quality genomes from long-read metagenomic sequencing of two wolf lichen thalli reveals enigmatic genome architecture.</title>
        <authorList>
            <person name="McKenzie S.K."/>
            <person name="Walston R.F."/>
            <person name="Allen J.L."/>
        </authorList>
    </citation>
    <scope>NUCLEOTIDE SEQUENCE [LARGE SCALE GENOMIC DNA]</scope>
    <source>
        <strain evidence="11">WasteWater1</strain>
    </source>
</reference>
<keyword evidence="12" id="KW-1185">Reference proteome</keyword>
<dbReference type="Proteomes" id="UP000593566">
    <property type="component" value="Unassembled WGS sequence"/>
</dbReference>
<feature type="compositionally biased region" description="Basic and acidic residues" evidence="7">
    <location>
        <begin position="1699"/>
        <end position="1715"/>
    </location>
</feature>
<dbReference type="PANTHER" id="PTHR13367:SF33">
    <property type="entry name" value="P-LOOP CONTAINING NUCLEOSIDE TRIPHOSPHATE HYDROLASE PROTEIN"/>
    <property type="match status" value="1"/>
</dbReference>
<evidence type="ECO:0000256" key="2">
    <source>
        <dbReference type="ARBA" id="ARBA00012759"/>
    </source>
</evidence>
<dbReference type="RefSeq" id="XP_037155120.1">
    <property type="nucleotide sequence ID" value="XM_037300294.1"/>
</dbReference>
<evidence type="ECO:0000256" key="6">
    <source>
        <dbReference type="ARBA" id="ARBA00022807"/>
    </source>
</evidence>
<keyword evidence="4" id="KW-0833">Ubl conjugation pathway</keyword>
<feature type="domain" description="DUF3638" evidence="8">
    <location>
        <begin position="2000"/>
        <end position="2218"/>
    </location>
</feature>
<evidence type="ECO:0000259" key="8">
    <source>
        <dbReference type="Pfam" id="PF12340"/>
    </source>
</evidence>
<dbReference type="GO" id="GO:0004843">
    <property type="term" value="F:cysteine-type deubiquitinase activity"/>
    <property type="evidence" value="ECO:0007669"/>
    <property type="project" value="UniProtKB-EC"/>
</dbReference>
<dbReference type="EMBL" id="JACCJB010000006">
    <property type="protein sequence ID" value="KAF6226567.1"/>
    <property type="molecule type" value="Genomic_DNA"/>
</dbReference>
<evidence type="ECO:0000256" key="3">
    <source>
        <dbReference type="ARBA" id="ARBA00022670"/>
    </source>
</evidence>
<organism evidence="11 12">
    <name type="scientific">Letharia lupina</name>
    <dbReference type="NCBI Taxonomy" id="560253"/>
    <lineage>
        <taxon>Eukaryota</taxon>
        <taxon>Fungi</taxon>
        <taxon>Dikarya</taxon>
        <taxon>Ascomycota</taxon>
        <taxon>Pezizomycotina</taxon>
        <taxon>Lecanoromycetes</taxon>
        <taxon>OSLEUM clade</taxon>
        <taxon>Lecanoromycetidae</taxon>
        <taxon>Lecanorales</taxon>
        <taxon>Lecanorineae</taxon>
        <taxon>Parmeliaceae</taxon>
        <taxon>Letharia</taxon>
    </lineage>
</organism>
<evidence type="ECO:0000259" key="9">
    <source>
        <dbReference type="Pfam" id="PF12359"/>
    </source>
</evidence>
<dbReference type="InterPro" id="IPR051346">
    <property type="entry name" value="OTU_Deubiquitinase"/>
</dbReference>
<feature type="domain" description="DUF3645" evidence="9">
    <location>
        <begin position="2341"/>
        <end position="2373"/>
    </location>
</feature>
<dbReference type="PANTHER" id="PTHR13367">
    <property type="entry name" value="UBIQUITIN THIOESTERASE"/>
    <property type="match status" value="1"/>
</dbReference>
<keyword evidence="6" id="KW-0788">Thiol protease</keyword>
<gene>
    <name evidence="11" type="ORF">HO133_009433</name>
</gene>
<evidence type="ECO:0000259" key="10">
    <source>
        <dbReference type="Pfam" id="PF20255"/>
    </source>
</evidence>
<keyword evidence="5" id="KW-0378">Hydrolase</keyword>
<evidence type="ECO:0000313" key="12">
    <source>
        <dbReference type="Proteomes" id="UP000593566"/>
    </source>
</evidence>
<sequence>MALYSAESLEFIINHVILPPKLPQEADNSKTSRAAEQQLLGLLSSKLDAYWRQYRRDNHGPMSAFNKAGDVIKTMLLRCATMVSTETLSADVLTRLFVELRVKDVLIVPIKAQNAMLILRRTKETVIFECFEASPSAGAVMGCKGSLLCTFPAHARAVHVSTFRDPRFHNELAAALSKLDMEVVDEMMPQSRKAGSKMAEIRDTAHPGLVSDMLMAILASVGESVQAQRITKRTRDDVLWSNALLPWRRSPLWLAIRVTIQTTLCRELLTEEGNIQYKNFMIYLMSEIASMAVRMDEPVDTCHAVLAKIARRVHKLGPHTFGFVQEEALDTCRRVRAQQSVQWAEVRRLDADRPTTVQKSSFARDTALSLSVSRLYLDATLAYGQNKAASAKSFAPDCQPWLGWSRGLPSLDTSSAAGEELVFVLAEFESWVTISLPPWVAKFDSCPPAPEDCMALATLGESYWRKSETAYVDAPEQLSIMLLIIAELWHAVDRLAINLFPLLKQYSPVVSNDLFYPLLLPQRGHMQRLHKVEQYITFRHAHARQENPSIFSDPGSRSFAVAYYAISAPHQALRARIEAEASKMRAAKKSEWVEASDRYRRLISEVEALECQYIMKISGRIVHSVPCKKCDLKSQAKNTRISKYEWPLPTDQYSCMSAVFELDCPAGFVAWRNLTWMLTHDIGRPQWNRGENHADTLHSYSGLRSYSQEKSSRMVLASRVKSFEKTHYTLGFPVRYDEIYSNNALQYEMLDKTQLSWVKEQSNKPSLEHKCIQPLPDGPYSNLQFAVDSTDHAQNHVLAKQDICSPALSLHEFISFGSLRADGEQTQWVNIQRELSAPNLSFNTEAVSTLFLHAAYQAGSSGDNVHRISHRILDNQPFCEELLAKIRVSLDTVEANWKSDYFMMLLVNVTLRTLSLTPDNSVVSLALETLRRIRGITQRWMGALRSLLHEATKDAQIQNLQHRLLKAAMLCKLTYDVDSHYIPQVLDSDSDLSTWVISCVLVRENVLGDATSLSPYTRRMYLHDLKLTHALHSIALGLVMTDTNQGLDQGISKVWPSFQSASNSWNALSGPNERWVTTRTKASSGCASQTVHYNVLDGELLVDGRPLGRLPREYLSSGTYRRVFGPQLLNVFAADMRGMLYMTAQEIHGYLAYFTVREGKIVVKLRQGSQILEYVPHDVFVGDMPSKFINDYVHWLDLSSHEIEFRPLEQRWTSVKKNWRLGYQPNNVSHLSQGDISLVDVRSATFRRTMDVFEALETWENTHVFLSSDGRLDVYFPRFDLQFFLNTEGHFQCHELCRIVDPDQSLETMIGLKSRLVLCEIGRLARKHDRLLVIPQGEVSISKNSSHVSVTVDTSGRKIRLFRYQIDGVLRRLQGSGDITSTLYKAYLHAVTSYVLPDPFTGNTGTEEALACLRQQSISLTKPADEEILRLLTWIAELTPDRKFYPKHLKVMQQVEWNPRLSTMAQHDDFVMLAQQILASGDRFLVFYPDSKGASNLYAGRDKDLLDRAKVRNSGFLGSRIGGNVAKNQGDVPYQARDRIPLGERAARTYGIASLVREWPQKCKVSRRLMQDLQALGTVSGFGARFGSSKPLSELLDVSWASSWASLLELCRSSSQRQDTYRLLFLFSTIAYGRDTTDLARLATLLAFAFSRELRAIGSPPSHPSFTLTHGITFLSSEVRPIIQRQMKEFSPSSSHMSASDRRAEEQTYDDEKQVQTDSVLEHYSDQWPRSVPQPPRAASASLLDIHAASLEVELLFAHWTRNGELQNYISRAQSILDRIYEDRPTQQYRADVWQTWQAHLRLDAAPLLPTLPMLMSAAPPPLSQKREVKTIESISQVSTSNPKLQSLVKALGAERKKSSMRKRYGDELLASLDAFGNHKERLVPGTLPCSLRDLLLDRQGCEEYLSDMFERIRDSLGPKDRVSRILEAGGLRPRPTIRSIVAILANFAVLKVPLRWKSRLLALGEAITILQRARRLVLAGERNDVPTLSAELENVGRVGWEASRWPEWLLIEIENDLLIRPNQAQVALEMLSPSSSMSSLTQLNMGEGKSSVIVPLVAVAIANGSRLSRVIVLKSLAQQMSDTLTVRLGGLLDRAIYYMPFSRKIDITTAVVRQIQVLQETCKSSKGILLAQPEHILSFKLIGIERLTAGEFEIAGPLLQSQSWLEANSRDLLDESDEILDVKFQLIYTLGSQRLMDGQPDRWLLIQSMFDLIEKHTIILQKTNHRHIEINHRTRSSFPTIRILSESIGHKLMSKVADDVLESHLPTLSFEQCPTRVKEAVLHFIQNVRVSKEDSDVIKGFYGGGASFLQNLLLTRGLIAYRILLFVLREKRWSVNYGLHPTRCLSAVPYRAKDVPAPSAEFGHPDVAIALTCLSYYYTGLSEPQIRQCFELLSKADDPSLEYGAWINRCTNLPSHLKDWSSVNLEDDHQCSNELFPALRHCKKITDYFLANVVFPKEGKEFDEKLSTSGWDVPAKVGGPHLTTGFSGTNDNRFLLPLSITQQDLPNLQHTSGKVLDCVVREENLRYFCARDSKGRQVSTKALLQDITNADPHVRVLIDVGAQVLDVSNIELVRTWMTMIPNADAGIFFDKNDNVMVLNRDNNLETLTASSFQARMDRCLVYLDEVHTRGTDLKLPTNTRAAVTLGPRLAKDKLVQACMRLRKLGQGQSLMFVAPPEVHQSIIGATGKDGNDINGYDVVAWSLEQSCLNIERSQPLRVLQGLSHHQRQKTMAHFSKRYDDLEDVADETDATKGFISAFREKEEQRLTDLYAPASLKTSGVLSIIDSSQKDLDPTVRKLLAMWRSVDLSISAGASMHEEHEREVAHEVEQETQIQRPPRVKAVRRVVDISLRQFVRTGSDLSFQQFTQARDVVGHTSAKDSTAAELFGHLRVTTDFARTVDRPQSGYYDSYLRPVNWVLTSKQYAQPANLLLVSQYEVNELFDEIHANSAKVKLHIYEPRVTKSLRAVDLAPPGRTCPSVVGWQSLTHRLRRELHLFAGQLYFNTFEEYLELLTDVITAKSTVQAEQALRFIKAWVAIRRKGQDFWPTHVGQMVNNRTIKEGEAFD</sequence>
<accession>A0A8H6FFH0</accession>
<evidence type="ECO:0000313" key="11">
    <source>
        <dbReference type="EMBL" id="KAF6226567.1"/>
    </source>
</evidence>
<evidence type="ECO:0000256" key="1">
    <source>
        <dbReference type="ARBA" id="ARBA00000707"/>
    </source>
</evidence>
<comment type="caution">
    <text evidence="11">The sequence shown here is derived from an EMBL/GenBank/DDBJ whole genome shotgun (WGS) entry which is preliminary data.</text>
</comment>
<evidence type="ECO:0000256" key="4">
    <source>
        <dbReference type="ARBA" id="ARBA00022786"/>
    </source>
</evidence>
<dbReference type="InterPro" id="IPR022105">
    <property type="entry name" value="DUF3645"/>
</dbReference>
<evidence type="ECO:0000256" key="7">
    <source>
        <dbReference type="SAM" id="MobiDB-lite"/>
    </source>
</evidence>
<proteinExistence type="predicted"/>
<feature type="region of interest" description="Disordered" evidence="7">
    <location>
        <begin position="1689"/>
        <end position="1715"/>
    </location>
</feature>
<dbReference type="Pfam" id="PF20255">
    <property type="entry name" value="DUF6606"/>
    <property type="match status" value="1"/>
</dbReference>
<protein>
    <recommendedName>
        <fullName evidence="2">ubiquitinyl hydrolase 1</fullName>
        <ecNumber evidence="2">3.4.19.12</ecNumber>
    </recommendedName>
</protein>
<dbReference type="Pfam" id="PF12340">
    <property type="entry name" value="DUF3638"/>
    <property type="match status" value="1"/>
</dbReference>
<comment type="catalytic activity">
    <reaction evidence="1">
        <text>Thiol-dependent hydrolysis of ester, thioester, amide, peptide and isopeptide bonds formed by the C-terminal Gly of ubiquitin (a 76-residue protein attached to proteins as an intracellular targeting signal).</text>
        <dbReference type="EC" id="3.4.19.12"/>
    </reaction>
</comment>